<feature type="domain" description="AMP-dependent synthetase/ligase" evidence="5">
    <location>
        <begin position="49"/>
        <end position="472"/>
    </location>
</feature>
<keyword evidence="2" id="KW-0276">Fatty acid metabolism</keyword>
<dbReference type="EMBL" id="LR899011">
    <property type="protein sequence ID" value="CAD7086321.1"/>
    <property type="molecule type" value="Genomic_DNA"/>
</dbReference>
<dbReference type="PANTHER" id="PTHR43272:SF32">
    <property type="entry name" value="AMP-DEPENDENT SYNTHETASE_LIGASE DOMAIN-CONTAINING PROTEIN"/>
    <property type="match status" value="1"/>
</dbReference>
<organism evidence="6 7">
    <name type="scientific">Hermetia illucens</name>
    <name type="common">Black soldier fly</name>
    <dbReference type="NCBI Taxonomy" id="343691"/>
    <lineage>
        <taxon>Eukaryota</taxon>
        <taxon>Metazoa</taxon>
        <taxon>Ecdysozoa</taxon>
        <taxon>Arthropoda</taxon>
        <taxon>Hexapoda</taxon>
        <taxon>Insecta</taxon>
        <taxon>Pterygota</taxon>
        <taxon>Neoptera</taxon>
        <taxon>Endopterygota</taxon>
        <taxon>Diptera</taxon>
        <taxon>Brachycera</taxon>
        <taxon>Stratiomyomorpha</taxon>
        <taxon>Stratiomyidae</taxon>
        <taxon>Hermetiinae</taxon>
        <taxon>Hermetia</taxon>
    </lineage>
</organism>
<keyword evidence="3" id="KW-0443">Lipid metabolism</keyword>
<evidence type="ECO:0000259" key="5">
    <source>
        <dbReference type="Pfam" id="PF00501"/>
    </source>
</evidence>
<dbReference type="Gene3D" id="3.40.50.12780">
    <property type="entry name" value="N-terminal domain of ligase-like"/>
    <property type="match status" value="1"/>
</dbReference>
<dbReference type="SUPFAM" id="SSF56801">
    <property type="entry name" value="Acetyl-CoA synthetase-like"/>
    <property type="match status" value="1"/>
</dbReference>
<evidence type="ECO:0000256" key="4">
    <source>
        <dbReference type="ARBA" id="ARBA00026121"/>
    </source>
</evidence>
<dbReference type="InParanoid" id="A0A7R8UST6"/>
<evidence type="ECO:0000256" key="1">
    <source>
        <dbReference type="ARBA" id="ARBA00022598"/>
    </source>
</evidence>
<dbReference type="GO" id="GO:0005783">
    <property type="term" value="C:endoplasmic reticulum"/>
    <property type="evidence" value="ECO:0007669"/>
    <property type="project" value="TreeGrafter"/>
</dbReference>
<dbReference type="OrthoDB" id="3633556at2759"/>
<keyword evidence="7" id="KW-1185">Reference proteome</keyword>
<dbReference type="GO" id="GO:0004467">
    <property type="term" value="F:long-chain fatty acid-CoA ligase activity"/>
    <property type="evidence" value="ECO:0007669"/>
    <property type="project" value="UniProtKB-EC"/>
</dbReference>
<keyword evidence="1" id="KW-0436">Ligase</keyword>
<dbReference type="Pfam" id="PF00501">
    <property type="entry name" value="AMP-binding"/>
    <property type="match status" value="1"/>
</dbReference>
<proteinExistence type="predicted"/>
<evidence type="ECO:0000313" key="6">
    <source>
        <dbReference type="EMBL" id="CAD7086321.1"/>
    </source>
</evidence>
<dbReference type="Proteomes" id="UP000594454">
    <property type="component" value="Chromosome 3"/>
</dbReference>
<name>A0A7R8UST6_HERIL</name>
<evidence type="ECO:0000313" key="7">
    <source>
        <dbReference type="Proteomes" id="UP000594454"/>
    </source>
</evidence>
<dbReference type="FunCoup" id="A0A7R8UST6">
    <property type="interactions" value="57"/>
</dbReference>
<sequence>MTDHRKSIGPNRIKPADDYHTVDRLGVVKLRVANEGPGADEPISIPGLFKRAVREFGDVEALKFKDDKNEWQAITYKEYERRVHHVAKAFIKLGLEPHNAVGVLAFNCPEWFLSQLGAVHAGGVIAGIYTTNGPDAVLHVLESSHANIIVVDDAKQMEKIRQIRHKLPNLKAAIQIQEPYEPYVQKSDGYYRWSDIEHMNVDGLDQELKNRLENIVINECCCLVYTSGTVGNPKGVMINHDNLTWDARALAKVIPNVTPGNESIISYLPLSHVAAQILDIFLSMVLGATVHFADKDALKGSLVRTMQEAQPTRFMGVPRVFEKIQERLMSISAQTTGVKKMLSNWAKDVALQHHMNSLEGKNSESCQYKIAKYLVMSKIRSALGLNRCWTFCSAAAPISSDTKKYFLSLDLKICDAFGMSETAGCHCICPNDIPSLDTIGKTLPGAETKVLNPDERGHGELCIRGRHVFMGYINDPEKTEEALDNDGWLHTGDVGYIDEKGFIYITGRIKELIITAGGENIPPVHIEYLVKTELPNISNAFLIGDKKKFLTMFVTLKTEMDAETGAPTDNLSKESISWMESLGVSHKTVKDVLNAGPCPKVLKAIQEGIDAANKHAISNAQRIQKFLILPQDFSVPTGELGPTMKVKRNVVVKKYSDLIDKFYAE</sequence>
<dbReference type="InterPro" id="IPR000873">
    <property type="entry name" value="AMP-dep_synth/lig_dom"/>
</dbReference>
<dbReference type="EC" id="6.2.1.3" evidence="4"/>
<reference evidence="6 7" key="1">
    <citation type="submission" date="2020-11" db="EMBL/GenBank/DDBJ databases">
        <authorList>
            <person name="Wallbank WR R."/>
            <person name="Pardo Diaz C."/>
            <person name="Kozak K."/>
            <person name="Martin S."/>
            <person name="Jiggins C."/>
            <person name="Moest M."/>
            <person name="Warren A I."/>
            <person name="Generalovic N T."/>
            <person name="Byers J.R.P. K."/>
            <person name="Montejo-Kovacevich G."/>
            <person name="Yen C E."/>
        </authorList>
    </citation>
    <scope>NUCLEOTIDE SEQUENCE [LARGE SCALE GENOMIC DNA]</scope>
</reference>
<dbReference type="InterPro" id="IPR042099">
    <property type="entry name" value="ANL_N_sf"/>
</dbReference>
<dbReference type="OMA" id="NHVFEQV"/>
<evidence type="ECO:0000256" key="3">
    <source>
        <dbReference type="ARBA" id="ARBA00023098"/>
    </source>
</evidence>
<protein>
    <recommendedName>
        <fullName evidence="4">long-chain-fatty-acid--CoA ligase</fullName>
        <ecNumber evidence="4">6.2.1.3</ecNumber>
    </recommendedName>
</protein>
<dbReference type="GO" id="GO:0016020">
    <property type="term" value="C:membrane"/>
    <property type="evidence" value="ECO:0007669"/>
    <property type="project" value="TreeGrafter"/>
</dbReference>
<gene>
    <name evidence="6" type="ORF">HERILL_LOCUS9102</name>
</gene>
<evidence type="ECO:0000256" key="2">
    <source>
        <dbReference type="ARBA" id="ARBA00022832"/>
    </source>
</evidence>
<dbReference type="PANTHER" id="PTHR43272">
    <property type="entry name" value="LONG-CHAIN-FATTY-ACID--COA LIGASE"/>
    <property type="match status" value="1"/>
</dbReference>
<dbReference type="AlphaFoldDB" id="A0A7R8UST6"/>
<accession>A0A7R8UST6</accession>